<gene>
    <name evidence="2" type="ORF">QQ91_004775</name>
</gene>
<protein>
    <submittedName>
        <fullName evidence="2">GNAT family N-acetyltransferase</fullName>
    </submittedName>
</protein>
<dbReference type="PANTHER" id="PTHR47237">
    <property type="entry name" value="SLL0310 PROTEIN"/>
    <property type="match status" value="1"/>
</dbReference>
<dbReference type="SUPFAM" id="SSF55729">
    <property type="entry name" value="Acyl-CoA N-acyltransferases (Nat)"/>
    <property type="match status" value="1"/>
</dbReference>
<proteinExistence type="predicted"/>
<dbReference type="InterPro" id="IPR000182">
    <property type="entry name" value="GNAT_dom"/>
</dbReference>
<comment type="caution">
    <text evidence="2">The sequence shown here is derived from an EMBL/GenBank/DDBJ whole genome shotgun (WGS) entry which is preliminary data.</text>
</comment>
<dbReference type="AlphaFoldDB" id="A0A0C1YD98"/>
<dbReference type="InterPro" id="IPR052729">
    <property type="entry name" value="Acyl/Acetyltrans_Enzymes"/>
</dbReference>
<dbReference type="GO" id="GO:0016747">
    <property type="term" value="F:acyltransferase activity, transferring groups other than amino-acyl groups"/>
    <property type="evidence" value="ECO:0007669"/>
    <property type="project" value="InterPro"/>
</dbReference>
<dbReference type="InterPro" id="IPR016181">
    <property type="entry name" value="Acyl_CoA_acyltransferase"/>
</dbReference>
<reference evidence="2" key="2">
    <citation type="journal article" date="2015" name="Genome Announc.">
        <title>Draft Genome Sequence of Filamentous Marine Cyanobacterium Lyngbya confervoides Strain BDU141951.</title>
        <authorList>
            <person name="Chandrababunaidu M.M."/>
            <person name="Sen D."/>
            <person name="Tripathy S."/>
        </authorList>
    </citation>
    <scope>NUCLEOTIDE SEQUENCE</scope>
    <source>
        <strain evidence="2">BDU141951</strain>
    </source>
</reference>
<organism evidence="2">
    <name type="scientific">Lyngbya confervoides BDU141951</name>
    <dbReference type="NCBI Taxonomy" id="1574623"/>
    <lineage>
        <taxon>Bacteria</taxon>
        <taxon>Bacillati</taxon>
        <taxon>Cyanobacteriota</taxon>
        <taxon>Cyanophyceae</taxon>
        <taxon>Oscillatoriophycideae</taxon>
        <taxon>Oscillatoriales</taxon>
        <taxon>Microcoleaceae</taxon>
        <taxon>Lyngbya</taxon>
    </lineage>
</organism>
<dbReference type="PANTHER" id="PTHR47237:SF1">
    <property type="entry name" value="SLL0310 PROTEIN"/>
    <property type="match status" value="1"/>
</dbReference>
<dbReference type="CDD" id="cd04301">
    <property type="entry name" value="NAT_SF"/>
    <property type="match status" value="1"/>
</dbReference>
<reference evidence="2" key="1">
    <citation type="submission" date="2014-11" db="EMBL/GenBank/DDBJ databases">
        <authorList>
            <person name="Malar M.C."/>
            <person name="Sen D."/>
            <person name="Tripathy S."/>
        </authorList>
    </citation>
    <scope>NUCLEOTIDE SEQUENCE</scope>
    <source>
        <strain evidence="2">BDU141951</strain>
    </source>
</reference>
<sequence length="287" mass="31702">MSEQRMSNYTIKPMTRADLAVAIDWAAAEGWNPGLQDADCFYAADASGFLMGWLEEEPIAAISVVKYGSTFGFLGFYIVRPEFRGRGYGWQLWQAGLATLEGRTVGLDGVVDQQSNYLKSGFQLAYRNIRYEGQRGTAIAPADPAVVSIASLDFAQVLAYDRPFFPDDRTAFLQGWLAQPDSTAVAYVQDQAILGYGMLRPCRQGYKIGPLFADTPAIADTLFQHFIAHVPAGQPFYLDVPEVNEAAVALAQRYGLTSMFETARMYLPEPPQLPTERIFGVTTFELG</sequence>
<name>A0A0C1YD98_9CYAN</name>
<dbReference type="InterPro" id="IPR041496">
    <property type="entry name" value="YitH/HolE_GNAT"/>
</dbReference>
<dbReference type="Pfam" id="PF00583">
    <property type="entry name" value="Acetyltransf_1"/>
    <property type="match status" value="1"/>
</dbReference>
<evidence type="ECO:0000313" key="2">
    <source>
        <dbReference type="EMBL" id="NEV66422.1"/>
    </source>
</evidence>
<feature type="domain" description="N-acetyltransferase" evidence="1">
    <location>
        <begin position="144"/>
        <end position="270"/>
    </location>
</feature>
<accession>A0A0C1YD98</accession>
<feature type="domain" description="N-acetyltransferase" evidence="1">
    <location>
        <begin position="9"/>
        <end position="146"/>
    </location>
</feature>
<dbReference type="Gene3D" id="3.40.630.30">
    <property type="match status" value="1"/>
</dbReference>
<dbReference type="Pfam" id="PF18014">
    <property type="entry name" value="Acetyltransf_18"/>
    <property type="match status" value="1"/>
</dbReference>
<dbReference type="Gene3D" id="3.40.630.90">
    <property type="match status" value="1"/>
</dbReference>
<dbReference type="PROSITE" id="PS51186">
    <property type="entry name" value="GNAT"/>
    <property type="match status" value="2"/>
</dbReference>
<dbReference type="EMBL" id="JTHE02000003">
    <property type="protein sequence ID" value="NEV66422.1"/>
    <property type="molecule type" value="Genomic_DNA"/>
</dbReference>
<evidence type="ECO:0000259" key="1">
    <source>
        <dbReference type="PROSITE" id="PS51186"/>
    </source>
</evidence>
<reference evidence="2" key="3">
    <citation type="submission" date="2020-02" db="EMBL/GenBank/DDBJ databases">
        <authorList>
            <person name="Sarangi A.N."/>
            <person name="Ghosh S."/>
            <person name="Mukherjee M."/>
            <person name="Tripathy S."/>
        </authorList>
    </citation>
    <scope>NUCLEOTIDE SEQUENCE</scope>
    <source>
        <strain evidence="2">BDU141951</strain>
    </source>
</reference>